<dbReference type="Pfam" id="PF00072">
    <property type="entry name" value="Response_reg"/>
    <property type="match status" value="1"/>
</dbReference>
<feature type="modified residue" description="4-aspartylphosphate" evidence="3">
    <location>
        <position position="69"/>
    </location>
</feature>
<evidence type="ECO:0000256" key="3">
    <source>
        <dbReference type="PROSITE-ProRule" id="PRU00169"/>
    </source>
</evidence>
<keyword evidence="2" id="KW-0902">Two-component regulatory system</keyword>
<dbReference type="STRING" id="1121442.SAMN02745702_01131"/>
<evidence type="ECO:0000313" key="6">
    <source>
        <dbReference type="Proteomes" id="UP000189733"/>
    </source>
</evidence>
<proteinExistence type="predicted"/>
<gene>
    <name evidence="5" type="ORF">SAMN02745702_01131</name>
</gene>
<evidence type="ECO:0000256" key="2">
    <source>
        <dbReference type="ARBA" id="ARBA00023012"/>
    </source>
</evidence>
<dbReference type="EMBL" id="FUYA01000003">
    <property type="protein sequence ID" value="SKA69454.1"/>
    <property type="molecule type" value="Genomic_DNA"/>
</dbReference>
<name>A0A1T4VWU5_9BACT</name>
<dbReference type="Proteomes" id="UP000189733">
    <property type="component" value="Unassembled WGS sequence"/>
</dbReference>
<keyword evidence="1 3" id="KW-0597">Phosphoprotein</keyword>
<dbReference type="SUPFAM" id="SSF52172">
    <property type="entry name" value="CheY-like"/>
    <property type="match status" value="1"/>
</dbReference>
<keyword evidence="6" id="KW-1185">Reference proteome</keyword>
<feature type="domain" description="Response regulatory" evidence="4">
    <location>
        <begin position="20"/>
        <end position="139"/>
    </location>
</feature>
<dbReference type="SMART" id="SM00448">
    <property type="entry name" value="REC"/>
    <property type="match status" value="1"/>
</dbReference>
<dbReference type="InterPro" id="IPR011006">
    <property type="entry name" value="CheY-like_superfamily"/>
</dbReference>
<dbReference type="GO" id="GO:0000160">
    <property type="term" value="P:phosphorelay signal transduction system"/>
    <property type="evidence" value="ECO:0007669"/>
    <property type="project" value="UniProtKB-KW"/>
</dbReference>
<sequence length="151" mass="16677">MLCGEGSPRGVKIPDLPKLRILLAEDNPVNQTFAILILKRYGHSVVAVANGQQAIQELETNDYDVVLMDIRMPLLSGDDALEDIRGGRTSARDPEIPVIAMTAHTGSDDIQHFEDVGFDGFIGKPMTWEIVLSTIHMALERKGRLENSTEH</sequence>
<dbReference type="PANTHER" id="PTHR45339">
    <property type="entry name" value="HYBRID SIGNAL TRANSDUCTION HISTIDINE KINASE J"/>
    <property type="match status" value="1"/>
</dbReference>
<dbReference type="CDD" id="cd17546">
    <property type="entry name" value="REC_hyHK_CKI1_RcsC-like"/>
    <property type="match status" value="1"/>
</dbReference>
<dbReference type="InterPro" id="IPR001789">
    <property type="entry name" value="Sig_transdc_resp-reg_receiver"/>
</dbReference>
<protein>
    <submittedName>
        <fullName evidence="5">CheY chemotaxis protein or a CheY-like REC (Receiver) domain</fullName>
    </submittedName>
</protein>
<dbReference type="AlphaFoldDB" id="A0A1T4VWU5"/>
<dbReference type="PROSITE" id="PS50110">
    <property type="entry name" value="RESPONSE_REGULATORY"/>
    <property type="match status" value="1"/>
</dbReference>
<dbReference type="Gene3D" id="3.40.50.2300">
    <property type="match status" value="1"/>
</dbReference>
<evidence type="ECO:0000259" key="4">
    <source>
        <dbReference type="PROSITE" id="PS50110"/>
    </source>
</evidence>
<dbReference type="PANTHER" id="PTHR45339:SF1">
    <property type="entry name" value="HYBRID SIGNAL TRANSDUCTION HISTIDINE KINASE J"/>
    <property type="match status" value="1"/>
</dbReference>
<accession>A0A1T4VWU5</accession>
<reference evidence="5 6" key="1">
    <citation type="submission" date="2017-02" db="EMBL/GenBank/DDBJ databases">
        <authorList>
            <person name="Peterson S.W."/>
        </authorList>
    </citation>
    <scope>NUCLEOTIDE SEQUENCE [LARGE SCALE GENOMIC DNA]</scope>
    <source>
        <strain evidence="5 6">DSM 18034</strain>
    </source>
</reference>
<evidence type="ECO:0000256" key="1">
    <source>
        <dbReference type="ARBA" id="ARBA00022553"/>
    </source>
</evidence>
<organism evidence="5 6">
    <name type="scientific">Desulfobaculum bizertense DSM 18034</name>
    <dbReference type="NCBI Taxonomy" id="1121442"/>
    <lineage>
        <taxon>Bacteria</taxon>
        <taxon>Pseudomonadati</taxon>
        <taxon>Thermodesulfobacteriota</taxon>
        <taxon>Desulfovibrionia</taxon>
        <taxon>Desulfovibrionales</taxon>
        <taxon>Desulfovibrionaceae</taxon>
        <taxon>Desulfobaculum</taxon>
    </lineage>
</organism>
<evidence type="ECO:0000313" key="5">
    <source>
        <dbReference type="EMBL" id="SKA69454.1"/>
    </source>
</evidence>